<accession>A0ABP8MUI4</accession>
<comment type="caution">
    <text evidence="1">The sequence shown here is derived from an EMBL/GenBank/DDBJ whole genome shotgun (WGS) entry which is preliminary data.</text>
</comment>
<name>A0ABP8MUI4_9BACT</name>
<proteinExistence type="predicted"/>
<dbReference type="Proteomes" id="UP001501175">
    <property type="component" value="Unassembled WGS sequence"/>
</dbReference>
<dbReference type="PROSITE" id="PS51257">
    <property type="entry name" value="PROKAR_LIPOPROTEIN"/>
    <property type="match status" value="1"/>
</dbReference>
<sequence length="112" mass="13268">MTKLNYHLVYWSISSCVKVDGHTPGQIALIIHSGQEKLLYLSDAFLHPLHIERLDWQTNYDMDHDKAKRSRIKLIDLAYKNNMLVNGFHFDFPGLGRIDKRQNNWAWHYSEK</sequence>
<dbReference type="Gene3D" id="3.60.15.10">
    <property type="entry name" value="Ribonuclease Z/Hydroxyacylglutathione hydrolase-like"/>
    <property type="match status" value="1"/>
</dbReference>
<reference evidence="2" key="1">
    <citation type="journal article" date="2019" name="Int. J. Syst. Evol. Microbiol.">
        <title>The Global Catalogue of Microorganisms (GCM) 10K type strain sequencing project: providing services to taxonomists for standard genome sequencing and annotation.</title>
        <authorList>
            <consortium name="The Broad Institute Genomics Platform"/>
            <consortium name="The Broad Institute Genome Sequencing Center for Infectious Disease"/>
            <person name="Wu L."/>
            <person name="Ma J."/>
        </authorList>
    </citation>
    <scope>NUCLEOTIDE SEQUENCE [LARGE SCALE GENOMIC DNA]</scope>
    <source>
        <strain evidence="2">JCM 17927</strain>
    </source>
</reference>
<dbReference type="InterPro" id="IPR036866">
    <property type="entry name" value="RibonucZ/Hydroxyglut_hydro"/>
</dbReference>
<gene>
    <name evidence="1" type="ORF">GCM10023189_22500</name>
</gene>
<dbReference type="SUPFAM" id="SSF56281">
    <property type="entry name" value="Metallo-hydrolase/oxidoreductase"/>
    <property type="match status" value="1"/>
</dbReference>
<evidence type="ECO:0008006" key="3">
    <source>
        <dbReference type="Google" id="ProtNLM"/>
    </source>
</evidence>
<dbReference type="EMBL" id="BAABHD010000024">
    <property type="protein sequence ID" value="GAA4455091.1"/>
    <property type="molecule type" value="Genomic_DNA"/>
</dbReference>
<protein>
    <recommendedName>
        <fullName evidence="3">Metallo-beta-lactamase domain-containing protein</fullName>
    </recommendedName>
</protein>
<dbReference type="RefSeq" id="WP_345243497.1">
    <property type="nucleotide sequence ID" value="NZ_BAABHD010000024.1"/>
</dbReference>
<evidence type="ECO:0000313" key="2">
    <source>
        <dbReference type="Proteomes" id="UP001501175"/>
    </source>
</evidence>
<organism evidence="1 2">
    <name type="scientific">Nibrella saemangeumensis</name>
    <dbReference type="NCBI Taxonomy" id="1084526"/>
    <lineage>
        <taxon>Bacteria</taxon>
        <taxon>Pseudomonadati</taxon>
        <taxon>Bacteroidota</taxon>
        <taxon>Cytophagia</taxon>
        <taxon>Cytophagales</taxon>
        <taxon>Spirosomataceae</taxon>
        <taxon>Nibrella</taxon>
    </lineage>
</organism>
<evidence type="ECO:0000313" key="1">
    <source>
        <dbReference type="EMBL" id="GAA4455091.1"/>
    </source>
</evidence>
<keyword evidence="2" id="KW-1185">Reference proteome</keyword>